<accession>A0AAN9KEV9</accession>
<dbReference type="InterPro" id="IPR045281">
    <property type="entry name" value="CONSTANS-like"/>
</dbReference>
<keyword evidence="7" id="KW-1185">Reference proteome</keyword>
<evidence type="ECO:0000259" key="5">
    <source>
        <dbReference type="PROSITE" id="PS51017"/>
    </source>
</evidence>
<dbReference type="AlphaFoldDB" id="A0AAN9KEV9"/>
<protein>
    <recommendedName>
        <fullName evidence="5">CCT domain-containing protein</fullName>
    </recommendedName>
</protein>
<evidence type="ECO:0000256" key="1">
    <source>
        <dbReference type="ARBA" id="ARBA00004123"/>
    </source>
</evidence>
<dbReference type="Proteomes" id="UP001367508">
    <property type="component" value="Unassembled WGS sequence"/>
</dbReference>
<dbReference type="InterPro" id="IPR010402">
    <property type="entry name" value="CCT_domain"/>
</dbReference>
<evidence type="ECO:0000256" key="2">
    <source>
        <dbReference type="ARBA" id="ARBA00023242"/>
    </source>
</evidence>
<name>A0AAN9KEV9_CANGL</name>
<dbReference type="PANTHER" id="PTHR31319:SF39">
    <property type="entry name" value="ZINC FINGER PROTEIN CONSTANS-LIKE 1"/>
    <property type="match status" value="1"/>
</dbReference>
<reference evidence="6 7" key="1">
    <citation type="submission" date="2024-01" db="EMBL/GenBank/DDBJ databases">
        <title>The genomes of 5 underutilized Papilionoideae crops provide insights into root nodulation and disease resistanc.</title>
        <authorList>
            <person name="Jiang F."/>
        </authorList>
    </citation>
    <scope>NUCLEOTIDE SEQUENCE [LARGE SCALE GENOMIC DNA]</scope>
    <source>
        <strain evidence="6">LVBAO_FW01</strain>
        <tissue evidence="6">Leaves</tissue>
    </source>
</reference>
<dbReference type="Pfam" id="PF06203">
    <property type="entry name" value="CCT"/>
    <property type="match status" value="1"/>
</dbReference>
<dbReference type="GO" id="GO:0005634">
    <property type="term" value="C:nucleus"/>
    <property type="evidence" value="ECO:0007669"/>
    <property type="project" value="UniProtKB-SubCell"/>
</dbReference>
<gene>
    <name evidence="6" type="ORF">VNO77_35124</name>
</gene>
<evidence type="ECO:0000256" key="4">
    <source>
        <dbReference type="SAM" id="MobiDB-lite"/>
    </source>
</evidence>
<keyword evidence="2 3" id="KW-0539">Nucleus</keyword>
<feature type="domain" description="CCT" evidence="5">
    <location>
        <begin position="226"/>
        <end position="268"/>
    </location>
</feature>
<sequence>MLLLSVLLATLIFTLRILWLVAITVCLFFQFQVVFGEQEHGFMEEEEVVDEEEDEAEAASWLLPNPLRNNDKEGENDEVFLFGDEYLDLVDCNSCGHGHGHAHNQFSDVRFDDHHQQNYNAIPHSYAVVPVQCGAEVAADVQHHAQHFQPGLDFESSRACFSYDGSLSQSVSFFPFSLVSVSSMDVGIVPESTISDISKPHSKSPTGTSDLFPPLPMPSLLTPMDREARVLRYREKRKTRKFEKKIRYASRKAYAETRPRIKGRFAKKTDVEAEVDQMLSTTLITEAGCSIVPSF</sequence>
<evidence type="ECO:0000313" key="6">
    <source>
        <dbReference type="EMBL" id="KAK7316245.1"/>
    </source>
</evidence>
<evidence type="ECO:0000313" key="7">
    <source>
        <dbReference type="Proteomes" id="UP001367508"/>
    </source>
</evidence>
<dbReference type="EMBL" id="JAYMYQ010000008">
    <property type="protein sequence ID" value="KAK7316245.1"/>
    <property type="molecule type" value="Genomic_DNA"/>
</dbReference>
<organism evidence="6 7">
    <name type="scientific">Canavalia gladiata</name>
    <name type="common">Sword bean</name>
    <name type="synonym">Dolichos gladiatus</name>
    <dbReference type="NCBI Taxonomy" id="3824"/>
    <lineage>
        <taxon>Eukaryota</taxon>
        <taxon>Viridiplantae</taxon>
        <taxon>Streptophyta</taxon>
        <taxon>Embryophyta</taxon>
        <taxon>Tracheophyta</taxon>
        <taxon>Spermatophyta</taxon>
        <taxon>Magnoliopsida</taxon>
        <taxon>eudicotyledons</taxon>
        <taxon>Gunneridae</taxon>
        <taxon>Pentapetalae</taxon>
        <taxon>rosids</taxon>
        <taxon>fabids</taxon>
        <taxon>Fabales</taxon>
        <taxon>Fabaceae</taxon>
        <taxon>Papilionoideae</taxon>
        <taxon>50 kb inversion clade</taxon>
        <taxon>NPAAA clade</taxon>
        <taxon>indigoferoid/millettioid clade</taxon>
        <taxon>Phaseoleae</taxon>
        <taxon>Canavalia</taxon>
    </lineage>
</organism>
<dbReference type="PROSITE" id="PS51017">
    <property type="entry name" value="CCT"/>
    <property type="match status" value="1"/>
</dbReference>
<dbReference type="GO" id="GO:0003700">
    <property type="term" value="F:DNA-binding transcription factor activity"/>
    <property type="evidence" value="ECO:0007669"/>
    <property type="project" value="TreeGrafter"/>
</dbReference>
<comment type="subcellular location">
    <subcellularLocation>
        <location evidence="1 3">Nucleus</location>
    </subcellularLocation>
</comment>
<comment type="caution">
    <text evidence="6">The sequence shown here is derived from an EMBL/GenBank/DDBJ whole genome shotgun (WGS) entry which is preliminary data.</text>
</comment>
<proteinExistence type="predicted"/>
<dbReference type="GO" id="GO:2000028">
    <property type="term" value="P:regulation of photoperiodism, flowering"/>
    <property type="evidence" value="ECO:0007669"/>
    <property type="project" value="TreeGrafter"/>
</dbReference>
<feature type="region of interest" description="Disordered" evidence="4">
    <location>
        <begin position="197"/>
        <end position="216"/>
    </location>
</feature>
<evidence type="ECO:0000256" key="3">
    <source>
        <dbReference type="PROSITE-ProRule" id="PRU00357"/>
    </source>
</evidence>
<dbReference type="GO" id="GO:0009909">
    <property type="term" value="P:regulation of flower development"/>
    <property type="evidence" value="ECO:0007669"/>
    <property type="project" value="InterPro"/>
</dbReference>
<dbReference type="PANTHER" id="PTHR31319">
    <property type="entry name" value="ZINC FINGER PROTEIN CONSTANS-LIKE 4"/>
    <property type="match status" value="1"/>
</dbReference>